<dbReference type="OrthoDB" id="5637at2"/>
<evidence type="ECO:0000313" key="5">
    <source>
        <dbReference type="Proteomes" id="UP000032534"/>
    </source>
</evidence>
<keyword evidence="5" id="KW-1185">Reference proteome</keyword>
<dbReference type="Gene3D" id="3.90.640.20">
    <property type="entry name" value="Heat-shock cognate protein, ATPase"/>
    <property type="match status" value="1"/>
</dbReference>
<feature type="domain" description="Copper amine oxidase-like N-terminal" evidence="1">
    <location>
        <begin position="50"/>
        <end position="155"/>
    </location>
</feature>
<accession>A0A0D7X713</accession>
<evidence type="ECO:0000259" key="3">
    <source>
        <dbReference type="Pfam" id="PF13739"/>
    </source>
</evidence>
<feature type="domain" description="DUF3298" evidence="2">
    <location>
        <begin position="281"/>
        <end position="351"/>
    </location>
</feature>
<dbReference type="AlphaFoldDB" id="A0A0D7X713"/>
<gene>
    <name evidence="4" type="ORF">QD47_04790</name>
</gene>
<sequence length="370" mass="39689">MNKHTKKWGSGLLAAGILVGVAVVPVSYIEAAPSKQQATAQQPGVSIQWNGKTLATKGIQVNGSTLIPVAALRDSLGIPVSYDAKEATYTVGNGYNKLYIMSSSSDGSYVNVNGISTRNMGVKQIAGKLYIPMSLLKDYLGIDAQWNTAQKTVILSKSQLNPITITSQSLPVSSDAKVSYKVKYPQISGGQLNPEAQQAINSVLKKQAEGVLAAGKKQVAEGEPTVERPYAFSNDFAIAYNQQGILSIIMEDYSDTAGAHGMTARKGYTFSLADGKLLQLSDVLKADPNYKQFLNSDLKKKINGPMMNEGGFGGFKDIAANPNFYVTNSGVTIVFDLYEYGPYAYGIPEFTYSFAQLLPQGGKPFAGQNE</sequence>
<dbReference type="Proteomes" id="UP000032534">
    <property type="component" value="Unassembled WGS sequence"/>
</dbReference>
<evidence type="ECO:0000259" key="2">
    <source>
        <dbReference type="Pfam" id="PF11738"/>
    </source>
</evidence>
<organism evidence="4 5">
    <name type="scientific">Paenibacillus terrae</name>
    <dbReference type="NCBI Taxonomy" id="159743"/>
    <lineage>
        <taxon>Bacteria</taxon>
        <taxon>Bacillati</taxon>
        <taxon>Bacillota</taxon>
        <taxon>Bacilli</taxon>
        <taxon>Bacillales</taxon>
        <taxon>Paenibacillaceae</taxon>
        <taxon>Paenibacillus</taxon>
    </lineage>
</organism>
<evidence type="ECO:0000313" key="4">
    <source>
        <dbReference type="EMBL" id="KJD46823.1"/>
    </source>
</evidence>
<dbReference type="EMBL" id="JTHP01000005">
    <property type="protein sequence ID" value="KJD46823.1"/>
    <property type="molecule type" value="Genomic_DNA"/>
</dbReference>
<dbReference type="InterPro" id="IPR021729">
    <property type="entry name" value="DUF3298"/>
</dbReference>
<feature type="domain" description="Deacetylase PdaC" evidence="3">
    <location>
        <begin position="175"/>
        <end position="263"/>
    </location>
</feature>
<protein>
    <submittedName>
        <fullName evidence="4">Cu amine oxid N1</fullName>
    </submittedName>
</protein>
<proteinExistence type="predicted"/>
<dbReference type="Pfam" id="PF11738">
    <property type="entry name" value="DUF3298"/>
    <property type="match status" value="1"/>
</dbReference>
<comment type="caution">
    <text evidence="4">The sequence shown here is derived from an EMBL/GenBank/DDBJ whole genome shotgun (WGS) entry which is preliminary data.</text>
</comment>
<dbReference type="Gene3D" id="3.30.565.40">
    <property type="entry name" value="Fervidobacterium nodosum Rt17-B1 like"/>
    <property type="match status" value="1"/>
</dbReference>
<dbReference type="RefSeq" id="WP_044645037.1">
    <property type="nucleotide sequence ID" value="NZ_JTHP01000005.1"/>
</dbReference>
<reference evidence="4 5" key="1">
    <citation type="submission" date="2014-11" db="EMBL/GenBank/DDBJ databases">
        <title>Draft Genome Sequences of Paenibacillus polymyxa NRRL B-30509 and Paenibacillus terrae NRRL B-30644, Strains from a Poultry Environment that Produce Tridecaptin A and Paenicidins.</title>
        <authorList>
            <person name="van Belkum M.J."/>
            <person name="Lohans C.T."/>
            <person name="Vederas J.C."/>
        </authorList>
    </citation>
    <scope>NUCLEOTIDE SEQUENCE [LARGE SCALE GENOMIC DNA]</scope>
    <source>
        <strain evidence="4 5">NRRL B-30644</strain>
    </source>
</reference>
<dbReference type="PATRIC" id="fig|159743.3.peg.1028"/>
<dbReference type="InterPro" id="IPR025303">
    <property type="entry name" value="PdaC"/>
</dbReference>
<evidence type="ECO:0000259" key="1">
    <source>
        <dbReference type="Pfam" id="PF07833"/>
    </source>
</evidence>
<dbReference type="InterPro" id="IPR037126">
    <property type="entry name" value="PdaC/RsiV-like_sf"/>
</dbReference>
<dbReference type="Pfam" id="PF07833">
    <property type="entry name" value="Cu_amine_oxidN1"/>
    <property type="match status" value="1"/>
</dbReference>
<dbReference type="InterPro" id="IPR012854">
    <property type="entry name" value="Cu_amine_oxidase-like_N"/>
</dbReference>
<name>A0A0D7X713_9BACL</name>
<dbReference type="Pfam" id="PF13739">
    <property type="entry name" value="PdaC"/>
    <property type="match status" value="1"/>
</dbReference>